<keyword evidence="5" id="KW-0114">cAMP</keyword>
<dbReference type="SUPFAM" id="SSF109604">
    <property type="entry name" value="HD-domain/PDEase-like"/>
    <property type="match status" value="1"/>
</dbReference>
<evidence type="ECO:0000256" key="10">
    <source>
        <dbReference type="RuleBase" id="RU363067"/>
    </source>
</evidence>
<dbReference type="SMART" id="SM00471">
    <property type="entry name" value="HDc"/>
    <property type="match status" value="1"/>
</dbReference>
<evidence type="ECO:0000256" key="8">
    <source>
        <dbReference type="PIRSR" id="PIRSR623088-2"/>
    </source>
</evidence>
<evidence type="ECO:0000256" key="6">
    <source>
        <dbReference type="ARBA" id="ARBA00061458"/>
    </source>
</evidence>
<dbReference type="InterPro" id="IPR002073">
    <property type="entry name" value="PDEase_catalytic_dom"/>
</dbReference>
<dbReference type="InterPro" id="IPR023088">
    <property type="entry name" value="PDEase"/>
</dbReference>
<dbReference type="GeneTree" id="ENSGT00940000157658"/>
<protein>
    <recommendedName>
        <fullName evidence="10">Phosphodiesterase</fullName>
        <ecNumber evidence="10">3.1.4.-</ecNumber>
    </recommendedName>
</protein>
<comment type="similarity">
    <text evidence="6">Belongs to the cyclic nucleotide phosphodiesterase family. PDE7 subfamily.</text>
</comment>
<dbReference type="CDD" id="cd00077">
    <property type="entry name" value="HDc"/>
    <property type="match status" value="1"/>
</dbReference>
<evidence type="ECO:0000256" key="7">
    <source>
        <dbReference type="PIRSR" id="PIRSR623088-1"/>
    </source>
</evidence>
<evidence type="ECO:0000256" key="1">
    <source>
        <dbReference type="ARBA" id="ARBA00000621"/>
    </source>
</evidence>
<feature type="binding site" evidence="8">
    <location>
        <position position="359"/>
    </location>
    <ligand>
        <name>AMP</name>
        <dbReference type="ChEBI" id="CHEBI:456215"/>
    </ligand>
</feature>
<dbReference type="GO" id="GO:0004115">
    <property type="term" value="F:3',5'-cyclic-AMP phosphodiesterase activity"/>
    <property type="evidence" value="ECO:0007669"/>
    <property type="project" value="UniProtKB-EC"/>
</dbReference>
<evidence type="ECO:0000256" key="4">
    <source>
        <dbReference type="ARBA" id="ARBA00022801"/>
    </source>
</evidence>
<feature type="binding site" evidence="9">
    <location>
        <position position="359"/>
    </location>
    <ligand>
        <name>Zn(2+)</name>
        <dbReference type="ChEBI" id="CHEBI:29105"/>
        <label>1</label>
    </ligand>
</feature>
<evidence type="ECO:0000256" key="9">
    <source>
        <dbReference type="PIRSR" id="PIRSR623088-3"/>
    </source>
</evidence>
<feature type="binding site" evidence="9">
    <location>
        <position position="249"/>
    </location>
    <ligand>
        <name>Zn(2+)</name>
        <dbReference type="ChEBI" id="CHEBI:29105"/>
        <label>1</label>
    </ligand>
</feature>
<accession>A0AAY4AKV1</accession>
<feature type="binding site" evidence="8">
    <location>
        <begin position="209"/>
        <end position="213"/>
    </location>
    <ligand>
        <name>AMP</name>
        <dbReference type="ChEBI" id="CHEBI:456215"/>
    </ligand>
</feature>
<dbReference type="AlphaFoldDB" id="A0AAY4AKV1"/>
<proteinExistence type="inferred from homology"/>
<organism evidence="12 13">
    <name type="scientific">Denticeps clupeoides</name>
    <name type="common">denticle herring</name>
    <dbReference type="NCBI Taxonomy" id="299321"/>
    <lineage>
        <taxon>Eukaryota</taxon>
        <taxon>Metazoa</taxon>
        <taxon>Chordata</taxon>
        <taxon>Craniata</taxon>
        <taxon>Vertebrata</taxon>
        <taxon>Euteleostomi</taxon>
        <taxon>Actinopterygii</taxon>
        <taxon>Neopterygii</taxon>
        <taxon>Teleostei</taxon>
        <taxon>Clupei</taxon>
        <taxon>Clupeiformes</taxon>
        <taxon>Denticipitoidei</taxon>
        <taxon>Denticipitidae</taxon>
        <taxon>Denticeps</taxon>
    </lineage>
</organism>
<comment type="pathway">
    <text evidence="2">Purine metabolism; 3',5'-cyclic AMP degradation; AMP from 3',5'-cyclic AMP: step 1/1.</text>
</comment>
<keyword evidence="4 10" id="KW-0378">Hydrolase</keyword>
<feature type="binding site" evidence="9">
    <location>
        <position position="250"/>
    </location>
    <ligand>
        <name>Zn(2+)</name>
        <dbReference type="ChEBI" id="CHEBI:29105"/>
        <label>2</label>
    </ligand>
</feature>
<dbReference type="Ensembl" id="ENSDCDT00010009977.1">
    <property type="protein sequence ID" value="ENSDCDP00010009493.1"/>
    <property type="gene ID" value="ENSDCDG00010004163.1"/>
</dbReference>
<evidence type="ECO:0000259" key="11">
    <source>
        <dbReference type="PROSITE" id="PS51845"/>
    </source>
</evidence>
<dbReference type="PANTHER" id="PTHR11347">
    <property type="entry name" value="CYCLIC NUCLEOTIDE PHOSPHODIESTERASE"/>
    <property type="match status" value="1"/>
</dbReference>
<evidence type="ECO:0000313" key="12">
    <source>
        <dbReference type="Ensembl" id="ENSDCDP00010009493.1"/>
    </source>
</evidence>
<dbReference type="PRINTS" id="PR00387">
    <property type="entry name" value="PDIESTERASE1"/>
</dbReference>
<dbReference type="Pfam" id="PF00233">
    <property type="entry name" value="PDEase_I"/>
    <property type="match status" value="1"/>
</dbReference>
<dbReference type="InterPro" id="IPR023174">
    <property type="entry name" value="PDEase_CS"/>
</dbReference>
<name>A0AAY4AKV1_9TELE</name>
<feature type="binding site" evidence="8">
    <location>
        <position position="410"/>
    </location>
    <ligand>
        <name>AMP</name>
        <dbReference type="ChEBI" id="CHEBI:456215"/>
    </ligand>
</feature>
<evidence type="ECO:0000313" key="13">
    <source>
        <dbReference type="Proteomes" id="UP000694580"/>
    </source>
</evidence>
<dbReference type="FunFam" id="1.10.1300.10:FF:000004">
    <property type="entry name" value="Phosphodiesterase"/>
    <property type="match status" value="1"/>
</dbReference>
<sequence>MEVCYQLPVLALDRAVPKHVLSRRGAISLTSSSCLFGGRSPRQLSKRRGAISYDSIDQTALYIRMLDVRLGNFRSEIRGSTSHLCVDFRSLHSGESEDHASNRKQRSKLSLQMYLQCSRSFHGTLTFRHLHLLDQVYYGQAKCMLQRVGTWNFDIFLFDRLTNGESLVCLTLELFCKYGLIELFGLDPLRLHSFLVRIQEGYRSRNPYHNSLHAADVTQAMYCYLQEPKLSESLTSWDILLALLAAATHDLEHPGVNQNFLLKNDHFLASLYQKNSVLENHHWKSALSHLRESGLLSHLPIEDRHRMEERLGSLILATDISRQNEFLSRFKAHLDRKDLNMSSPEHRQFILQMALKCADICNPCRPNSLSTCWSHCVTKEFFQQGDVERAHRHDVSPLCDRHSNSVAIIQKSFISYVVEPLFVQWARFCDTPLSHCMLGYMKQNKKYWSNAAIMRPKPKSLVRSLPLRHSNRL</sequence>
<gene>
    <name evidence="12" type="primary">PDE7A</name>
</gene>
<feature type="binding site" evidence="9">
    <location>
        <position position="250"/>
    </location>
    <ligand>
        <name>Zn(2+)</name>
        <dbReference type="ChEBI" id="CHEBI:29105"/>
        <label>1</label>
    </ligand>
</feature>
<evidence type="ECO:0000256" key="2">
    <source>
        <dbReference type="ARBA" id="ARBA00004703"/>
    </source>
</evidence>
<comment type="catalytic activity">
    <reaction evidence="1">
        <text>3',5'-cyclic AMP + H2O = AMP + H(+)</text>
        <dbReference type="Rhea" id="RHEA:25277"/>
        <dbReference type="ChEBI" id="CHEBI:15377"/>
        <dbReference type="ChEBI" id="CHEBI:15378"/>
        <dbReference type="ChEBI" id="CHEBI:58165"/>
        <dbReference type="ChEBI" id="CHEBI:456215"/>
        <dbReference type="EC" id="3.1.4.53"/>
    </reaction>
</comment>
<dbReference type="InterPro" id="IPR036971">
    <property type="entry name" value="PDEase_catalytic_dom_sf"/>
</dbReference>
<keyword evidence="13" id="KW-1185">Reference proteome</keyword>
<dbReference type="Gene3D" id="1.10.1300.10">
    <property type="entry name" value="3'5'-cyclic nucleotide phosphodiesterase, catalytic domain"/>
    <property type="match status" value="1"/>
</dbReference>
<dbReference type="PROSITE" id="PS51845">
    <property type="entry name" value="PDEASE_I_2"/>
    <property type="match status" value="1"/>
</dbReference>
<evidence type="ECO:0000256" key="5">
    <source>
        <dbReference type="ARBA" id="ARBA00023149"/>
    </source>
</evidence>
<feature type="active site" description="Proton donor" evidence="7">
    <location>
        <position position="209"/>
    </location>
</feature>
<reference evidence="12" key="2">
    <citation type="submission" date="2025-08" db="UniProtKB">
        <authorList>
            <consortium name="Ensembl"/>
        </authorList>
    </citation>
    <scope>IDENTIFICATION</scope>
</reference>
<comment type="cofactor">
    <cofactor evidence="10">
        <name>a divalent metal cation</name>
        <dbReference type="ChEBI" id="CHEBI:60240"/>
    </cofactor>
    <text evidence="10">Binds 2 divalent metal cations per subunit. Site 1 may preferentially bind zinc ions, while site 2 has a preference for magnesium and/or manganese ions.</text>
</comment>
<dbReference type="Proteomes" id="UP000694580">
    <property type="component" value="Chromosome 4"/>
</dbReference>
<feature type="domain" description="PDEase" evidence="11">
    <location>
        <begin position="133"/>
        <end position="455"/>
    </location>
</feature>
<dbReference type="EC" id="3.1.4.-" evidence="10"/>
<feature type="binding site" evidence="8">
    <location>
        <position position="250"/>
    </location>
    <ligand>
        <name>AMP</name>
        <dbReference type="ChEBI" id="CHEBI:456215"/>
    </ligand>
</feature>
<dbReference type="PROSITE" id="PS00126">
    <property type="entry name" value="PDEASE_I_1"/>
    <property type="match status" value="1"/>
</dbReference>
<evidence type="ECO:0000256" key="3">
    <source>
        <dbReference type="ARBA" id="ARBA00022723"/>
    </source>
</evidence>
<feature type="binding site" evidence="9">
    <location>
        <position position="213"/>
    </location>
    <ligand>
        <name>Zn(2+)</name>
        <dbReference type="ChEBI" id="CHEBI:29105"/>
        <label>1</label>
    </ligand>
</feature>
<dbReference type="InterPro" id="IPR003607">
    <property type="entry name" value="HD/PDEase_dom"/>
</dbReference>
<reference evidence="12 13" key="1">
    <citation type="submission" date="2020-06" db="EMBL/GenBank/DDBJ databases">
        <authorList>
            <consortium name="Wellcome Sanger Institute Data Sharing"/>
        </authorList>
    </citation>
    <scope>NUCLEOTIDE SEQUENCE [LARGE SCALE GENOMIC DNA]</scope>
</reference>
<dbReference type="GO" id="GO:0007165">
    <property type="term" value="P:signal transduction"/>
    <property type="evidence" value="ECO:0007669"/>
    <property type="project" value="InterPro"/>
</dbReference>
<keyword evidence="3 9" id="KW-0479">Metal-binding</keyword>
<dbReference type="GO" id="GO:0046872">
    <property type="term" value="F:metal ion binding"/>
    <property type="evidence" value="ECO:0007669"/>
    <property type="project" value="UniProtKB-KW"/>
</dbReference>
<reference evidence="12" key="3">
    <citation type="submission" date="2025-09" db="UniProtKB">
        <authorList>
            <consortium name="Ensembl"/>
        </authorList>
    </citation>
    <scope>IDENTIFICATION</scope>
</reference>